<dbReference type="STRING" id="89065.SAMN05216605_13130"/>
<feature type="region of interest" description="Disordered" evidence="1">
    <location>
        <begin position="123"/>
        <end position="149"/>
    </location>
</feature>
<dbReference type="Proteomes" id="UP000182894">
    <property type="component" value="Unassembled WGS sequence"/>
</dbReference>
<sequence>MPLFIQGLMKSLSGCSPEARFFLEVVSGRASRGDHADGAFRVKPLARQLCIPEGDVSSAFAELVSADVIERLASAPSGKGRPTVSYQFSPPTLMALEAQPQSYGLHSAHLERLFSGADIPTEIPGKQPKIQKERASVTKNQKPAPPGARSRLSICNRLLLGMLLANADQFGVVKALTSKDLRLLTGFDAESLKRRLQRLVGVGLIRSCVPGVTSSIFRARRVNSTYFLNLNHPGFGVTGDCAVMVHVVSESKAETDAVDVLWRDILAARTVSPVSPSETPIEVIHLLANERRSVIDVLRLIIYQCASELLSRHWVDLAREGPVHYEWLSERIEAVLQCSSDPNLGDVSADLEWRAVISHFCNLVVRVASVYRARFEVANGVGFSSAGFSILPVSYDERERCIAMLLHPRPKELSACTVLRDGGRDGVAPKSWGSEAEMPLSYRFQFGLVTPPAKRLLRG</sequence>
<keyword evidence="3" id="KW-1185">Reference proteome</keyword>
<evidence type="ECO:0000313" key="3">
    <source>
        <dbReference type="Proteomes" id="UP000182894"/>
    </source>
</evidence>
<reference evidence="3" key="1">
    <citation type="submission" date="2016-10" db="EMBL/GenBank/DDBJ databases">
        <authorList>
            <person name="Varghese N."/>
            <person name="Submissions S."/>
        </authorList>
    </citation>
    <scope>NUCLEOTIDE SEQUENCE [LARGE SCALE GENOMIC DNA]</scope>
    <source>
        <strain evidence="3">ATCC 700689</strain>
    </source>
</reference>
<dbReference type="EMBL" id="FNCO01000031">
    <property type="protein sequence ID" value="SDJ46922.1"/>
    <property type="molecule type" value="Genomic_DNA"/>
</dbReference>
<accession>A0A1G8TZI0</accession>
<gene>
    <name evidence="2" type="ORF">SAMN05216605_13130</name>
</gene>
<protein>
    <submittedName>
        <fullName evidence="2">Uncharacterized protein</fullName>
    </submittedName>
</protein>
<proteinExistence type="predicted"/>
<dbReference type="OrthoDB" id="6079029at2"/>
<evidence type="ECO:0000313" key="2">
    <source>
        <dbReference type="EMBL" id="SDJ46922.1"/>
    </source>
</evidence>
<dbReference type="AlphaFoldDB" id="A0A1G8TZI0"/>
<evidence type="ECO:0000256" key="1">
    <source>
        <dbReference type="SAM" id="MobiDB-lite"/>
    </source>
</evidence>
<organism evidence="2 3">
    <name type="scientific">Pseudomonas abietaniphila</name>
    <dbReference type="NCBI Taxonomy" id="89065"/>
    <lineage>
        <taxon>Bacteria</taxon>
        <taxon>Pseudomonadati</taxon>
        <taxon>Pseudomonadota</taxon>
        <taxon>Gammaproteobacteria</taxon>
        <taxon>Pseudomonadales</taxon>
        <taxon>Pseudomonadaceae</taxon>
        <taxon>Pseudomonas</taxon>
    </lineage>
</organism>
<dbReference type="RefSeq" id="WP_074759310.1">
    <property type="nucleotide sequence ID" value="NZ_FNCO01000031.1"/>
</dbReference>
<name>A0A1G8TZI0_9PSED</name>